<dbReference type="RefSeq" id="XP_064706519.1">
    <property type="nucleotide sequence ID" value="XM_064845665.1"/>
</dbReference>
<feature type="compositionally biased region" description="Basic and acidic residues" evidence="3">
    <location>
        <begin position="175"/>
        <end position="192"/>
    </location>
</feature>
<dbReference type="PANTHER" id="PTHR28133">
    <property type="entry name" value="REQUIRED FOR RESPIRATORY GROWTH PROTEIN 7, MITOCHONDRIAL"/>
    <property type="match status" value="1"/>
</dbReference>
<dbReference type="Pfam" id="PF10356">
    <property type="entry name" value="RRG7"/>
    <property type="match status" value="1"/>
</dbReference>
<evidence type="ECO:0000256" key="2">
    <source>
        <dbReference type="ARBA" id="ARBA00023128"/>
    </source>
</evidence>
<keyword evidence="5" id="KW-1185">Reference proteome</keyword>
<feature type="region of interest" description="Disordered" evidence="3">
    <location>
        <begin position="386"/>
        <end position="434"/>
    </location>
</feature>
<dbReference type="EMBL" id="JAVRRD010000012">
    <property type="protein sequence ID" value="KAK5053077.1"/>
    <property type="molecule type" value="Genomic_DNA"/>
</dbReference>
<feature type="region of interest" description="Disordered" evidence="3">
    <location>
        <begin position="175"/>
        <end position="199"/>
    </location>
</feature>
<comment type="caution">
    <text evidence="4">The sequence shown here is derived from an EMBL/GenBank/DDBJ whole genome shotgun (WGS) entry which is preliminary data.</text>
</comment>
<feature type="compositionally biased region" description="Acidic residues" evidence="3">
    <location>
        <begin position="401"/>
        <end position="411"/>
    </location>
</feature>
<dbReference type="GeneID" id="89970263"/>
<feature type="compositionally biased region" description="Polar residues" evidence="3">
    <location>
        <begin position="88"/>
        <end position="109"/>
    </location>
</feature>
<sequence>MSSVGSCRIATCARYEYRPSAIFRRRAPILSLRPSIWTCRSWTVEHSSGGSILLSWTGNSRATARHYSNSASPPRTATSPAHSEDTLLPQSQVPSQPSTGPGRTINPSATHHSLATFLSHAQRTGLSTSSSVYNGTVYEYVTQETLRRQGFELQRVGGRGDRGVDLVGLWRVPRSRETSGDHEEGKEEEHGRRGGPANYDRDHDLVLRVVVQCKRLVGKHAKIGPNLIRELDGAVRGARLGSLFESIVSRDVDVGNIVDDGGDGIQSTSTSSSYSYSNSPAIGILVGTRPATKGVIESLRRSNRGLVWIMLEEVAAATPLASGMESPIQEQLTTAEAGNGPIDTELPLKSPVAPAPPTGRIKQIIWNQAARNLGLEGVDVVKRYVSSPPSARGSAGRAVDAEGEGDREEEVVLSRAGRPLYPNSDPVESCWSPA</sequence>
<dbReference type="InterPro" id="IPR018828">
    <property type="entry name" value="RRG7"/>
</dbReference>
<evidence type="ECO:0008006" key="6">
    <source>
        <dbReference type="Google" id="ProtNLM"/>
    </source>
</evidence>
<organism evidence="4 5">
    <name type="scientific">Exophiala bonariae</name>
    <dbReference type="NCBI Taxonomy" id="1690606"/>
    <lineage>
        <taxon>Eukaryota</taxon>
        <taxon>Fungi</taxon>
        <taxon>Dikarya</taxon>
        <taxon>Ascomycota</taxon>
        <taxon>Pezizomycotina</taxon>
        <taxon>Eurotiomycetes</taxon>
        <taxon>Chaetothyriomycetidae</taxon>
        <taxon>Chaetothyriales</taxon>
        <taxon>Herpotrichiellaceae</taxon>
        <taxon>Exophiala</taxon>
    </lineage>
</organism>
<accession>A0AAV9NCH3</accession>
<evidence type="ECO:0000313" key="4">
    <source>
        <dbReference type="EMBL" id="KAK5053077.1"/>
    </source>
</evidence>
<feature type="compositionally biased region" description="Polar residues" evidence="3">
    <location>
        <begin position="64"/>
        <end position="81"/>
    </location>
</feature>
<evidence type="ECO:0000256" key="1">
    <source>
        <dbReference type="ARBA" id="ARBA00004173"/>
    </source>
</evidence>
<protein>
    <recommendedName>
        <fullName evidence="6">Required for respiratory growth protein 7, mitochondrial</fullName>
    </recommendedName>
</protein>
<proteinExistence type="predicted"/>
<dbReference type="AlphaFoldDB" id="A0AAV9NCH3"/>
<dbReference type="GO" id="GO:0005739">
    <property type="term" value="C:mitochondrion"/>
    <property type="evidence" value="ECO:0007669"/>
    <property type="project" value="UniProtKB-SubCell"/>
</dbReference>
<evidence type="ECO:0000256" key="3">
    <source>
        <dbReference type="SAM" id="MobiDB-lite"/>
    </source>
</evidence>
<evidence type="ECO:0000313" key="5">
    <source>
        <dbReference type="Proteomes" id="UP001358417"/>
    </source>
</evidence>
<feature type="region of interest" description="Disordered" evidence="3">
    <location>
        <begin position="64"/>
        <end position="109"/>
    </location>
</feature>
<keyword evidence="2" id="KW-0496">Mitochondrion</keyword>
<dbReference type="Proteomes" id="UP001358417">
    <property type="component" value="Unassembled WGS sequence"/>
</dbReference>
<comment type="subcellular location">
    <subcellularLocation>
        <location evidence="1">Mitochondrion</location>
    </subcellularLocation>
</comment>
<gene>
    <name evidence="4" type="ORF">LTR84_002051</name>
</gene>
<name>A0AAV9NCH3_9EURO</name>
<dbReference type="PANTHER" id="PTHR28133:SF1">
    <property type="entry name" value="REQUIRED FOR RESPIRATORY GROWTH PROTEIN 7, MITOCHONDRIAL"/>
    <property type="match status" value="1"/>
</dbReference>
<reference evidence="4 5" key="1">
    <citation type="submission" date="2023-08" db="EMBL/GenBank/DDBJ databases">
        <title>Black Yeasts Isolated from many extreme environments.</title>
        <authorList>
            <person name="Coleine C."/>
            <person name="Stajich J.E."/>
            <person name="Selbmann L."/>
        </authorList>
    </citation>
    <scope>NUCLEOTIDE SEQUENCE [LARGE SCALE GENOMIC DNA]</scope>
    <source>
        <strain evidence="4 5">CCFEE 5792</strain>
    </source>
</reference>